<dbReference type="AlphaFoldDB" id="A8E688"/>
<comment type="similarity">
    <text evidence="1 4">Belongs to the eukaryotic ribosomal protein eL29 family.</text>
</comment>
<evidence type="ECO:0000256" key="3">
    <source>
        <dbReference type="ARBA" id="ARBA00023274"/>
    </source>
</evidence>
<gene>
    <name evidence="6" type="primary">rpl29</name>
</gene>
<feature type="compositionally biased region" description="Basic and acidic residues" evidence="5">
    <location>
        <begin position="30"/>
        <end position="39"/>
    </location>
</feature>
<keyword evidence="3 4" id="KW-0687">Ribonucleoprotein</keyword>
<dbReference type="GO" id="GO:0003735">
    <property type="term" value="F:structural constituent of ribosome"/>
    <property type="evidence" value="ECO:0007669"/>
    <property type="project" value="UniProtKB-UniRule"/>
</dbReference>
<evidence type="ECO:0000256" key="5">
    <source>
        <dbReference type="SAM" id="MobiDB-lite"/>
    </source>
</evidence>
<dbReference type="Pfam" id="PF01779">
    <property type="entry name" value="Ribosomal_L29e"/>
    <property type="match status" value="1"/>
</dbReference>
<dbReference type="InterPro" id="IPR002673">
    <property type="entry name" value="Ribosomal_eL29"/>
</dbReference>
<evidence type="ECO:0000256" key="4">
    <source>
        <dbReference type="RuleBase" id="RU364026"/>
    </source>
</evidence>
<dbReference type="Gene3D" id="6.10.140.1730">
    <property type="match status" value="1"/>
</dbReference>
<dbReference type="PANTHER" id="PTHR12884:SF0">
    <property type="entry name" value="60S RIBOSOMAL PROTEIN L29"/>
    <property type="match status" value="1"/>
</dbReference>
<evidence type="ECO:0000313" key="6">
    <source>
        <dbReference type="EMBL" id="CAL69075.1"/>
    </source>
</evidence>
<dbReference type="GO" id="GO:0002181">
    <property type="term" value="P:cytoplasmic translation"/>
    <property type="evidence" value="ECO:0007669"/>
    <property type="project" value="TreeGrafter"/>
</dbReference>
<dbReference type="EMBL" id="BN001037">
    <property type="protein sequence ID" value="CAL69075.1"/>
    <property type="molecule type" value="mRNA"/>
</dbReference>
<keyword evidence="2 4" id="KW-0689">Ribosomal protein</keyword>
<dbReference type="PANTHER" id="PTHR12884">
    <property type="entry name" value="60S RIBOSOMAL PROTEIN L29"/>
    <property type="match status" value="1"/>
</dbReference>
<feature type="region of interest" description="Disordered" evidence="5">
    <location>
        <begin position="1"/>
        <end position="39"/>
    </location>
</feature>
<name>A8E688_9BILA</name>
<organism evidence="6">
    <name type="scientific">Spadella cephaloptera</name>
    <dbReference type="NCBI Taxonomy" id="52888"/>
    <lineage>
        <taxon>Eukaryota</taxon>
        <taxon>Metazoa</taxon>
        <taxon>Spiralia</taxon>
        <taxon>Gnathifera</taxon>
        <taxon>Chaetognatha</taxon>
        <taxon>Sagittoidea</taxon>
        <taxon>Phragmophora</taxon>
        <taxon>Spadellidae</taxon>
        <taxon>Spadella</taxon>
    </lineage>
</organism>
<evidence type="ECO:0000256" key="1">
    <source>
        <dbReference type="ARBA" id="ARBA00010247"/>
    </source>
</evidence>
<sequence length="83" mass="9610">MAKSKNYSHHNQNRKNHRNGIKKPKTHRHSSQDGMDRKFLRNLRFSKKNNKLGKKKVRAQNERQWAEKAARLAAKPAPVVAAA</sequence>
<feature type="compositionally biased region" description="Basic residues" evidence="5">
    <location>
        <begin position="1"/>
        <end position="29"/>
    </location>
</feature>
<proteinExistence type="evidence at transcript level"/>
<protein>
    <recommendedName>
        <fullName evidence="4">60S ribosomal protein L29</fullName>
    </recommendedName>
</protein>
<reference evidence="6" key="1">
    <citation type="journal article" date="2007" name="BMC Evol. Biol.">
        <title>Translational machinery of the chaetognath Spadella cephaloptera: a transcriptomic approach to the analysis of cytosolic ribosomal protein genes and their expression.</title>
        <authorList>
            <person name="Barthelemy R."/>
            <person name="Chenuil A."/>
            <person name="Blanquart S."/>
            <person name="Casanova J.-P."/>
            <person name="Faure E."/>
        </authorList>
    </citation>
    <scope>NUCLEOTIDE SEQUENCE</scope>
    <source>
        <tissue evidence="6">Whole animal</tissue>
    </source>
</reference>
<evidence type="ECO:0000256" key="2">
    <source>
        <dbReference type="ARBA" id="ARBA00022980"/>
    </source>
</evidence>
<accession>A8E688</accession>
<dbReference type="GO" id="GO:0022625">
    <property type="term" value="C:cytosolic large ribosomal subunit"/>
    <property type="evidence" value="ECO:0007669"/>
    <property type="project" value="TreeGrafter"/>
</dbReference>